<proteinExistence type="predicted"/>
<protein>
    <submittedName>
        <fullName evidence="1">Methyltransferase domain-containing protein</fullName>
    </submittedName>
</protein>
<dbReference type="Gene3D" id="3.40.50.150">
    <property type="entry name" value="Vaccinia Virus protein VP39"/>
    <property type="match status" value="1"/>
</dbReference>
<dbReference type="GO" id="GO:0032259">
    <property type="term" value="P:methylation"/>
    <property type="evidence" value="ECO:0007669"/>
    <property type="project" value="UniProtKB-KW"/>
</dbReference>
<gene>
    <name evidence="1" type="ORF">HND93_21780</name>
</gene>
<keyword evidence="2" id="KW-1185">Reference proteome</keyword>
<sequence length="166" mass="18167">MSAAVRARWWPPCAGAGAGAGSRRSFGIELDRGPIRETLKPEAAPYVTLYDGRMPSPFDDGSFDAVVCSEVLEHIPDYGAAVAEMARLTRDRLVITVPDAAAIPLGTRHQLVPWHLLEATHVNFFNQRSLHALLAPHFGRINSGRISPCTMNDTPFYISLVAVCRK</sequence>
<comment type="caution">
    <text evidence="1">The sequence shown here is derived from an EMBL/GenBank/DDBJ whole genome shotgun (WGS) entry which is preliminary data.</text>
</comment>
<reference evidence="1 2" key="1">
    <citation type="submission" date="2020-05" db="EMBL/GenBank/DDBJ databases">
        <title>Azospirillum oleiclasticum sp. nov, a nitrogen-fixing and heavy crude oil-emulsifying bacterium isolated from the crude oil of Yumen Oilfield.</title>
        <authorList>
            <person name="Wu D."/>
            <person name="Cai M."/>
            <person name="Zhang X."/>
        </authorList>
    </citation>
    <scope>NUCLEOTIDE SEQUENCE [LARGE SCALE GENOMIC DNA]</scope>
    <source>
        <strain evidence="1 2">ROY-1-1-2</strain>
    </source>
</reference>
<organism evidence="1 2">
    <name type="scientific">Azospirillum oleiclasticum</name>
    <dbReference type="NCBI Taxonomy" id="2735135"/>
    <lineage>
        <taxon>Bacteria</taxon>
        <taxon>Pseudomonadati</taxon>
        <taxon>Pseudomonadota</taxon>
        <taxon>Alphaproteobacteria</taxon>
        <taxon>Rhodospirillales</taxon>
        <taxon>Azospirillaceae</taxon>
        <taxon>Azospirillum</taxon>
    </lineage>
</organism>
<dbReference type="InterPro" id="IPR029063">
    <property type="entry name" value="SAM-dependent_MTases_sf"/>
</dbReference>
<dbReference type="SUPFAM" id="SSF53335">
    <property type="entry name" value="S-adenosyl-L-methionine-dependent methyltransferases"/>
    <property type="match status" value="1"/>
</dbReference>
<accession>A0ABX2TDF1</accession>
<keyword evidence="1" id="KW-0489">Methyltransferase</keyword>
<evidence type="ECO:0000313" key="2">
    <source>
        <dbReference type="Proteomes" id="UP000584642"/>
    </source>
</evidence>
<dbReference type="GO" id="GO:0008168">
    <property type="term" value="F:methyltransferase activity"/>
    <property type="evidence" value="ECO:0007669"/>
    <property type="project" value="UniProtKB-KW"/>
</dbReference>
<evidence type="ECO:0000313" key="1">
    <source>
        <dbReference type="EMBL" id="NYZ22350.1"/>
    </source>
</evidence>
<name>A0ABX2TDF1_9PROT</name>
<dbReference type="Proteomes" id="UP000584642">
    <property type="component" value="Unassembled WGS sequence"/>
</dbReference>
<dbReference type="EMBL" id="JABFDB010000016">
    <property type="protein sequence ID" value="NYZ22350.1"/>
    <property type="molecule type" value="Genomic_DNA"/>
</dbReference>
<dbReference type="RefSeq" id="WP_180284180.1">
    <property type="nucleotide sequence ID" value="NZ_JABFFR010000019.1"/>
</dbReference>
<keyword evidence="1" id="KW-0808">Transferase</keyword>
<dbReference type="Pfam" id="PF13489">
    <property type="entry name" value="Methyltransf_23"/>
    <property type="match status" value="1"/>
</dbReference>